<protein>
    <submittedName>
        <fullName evidence="2">Uncharacterized protein</fullName>
    </submittedName>
</protein>
<keyword evidence="3" id="KW-1185">Reference proteome</keyword>
<evidence type="ECO:0000256" key="1">
    <source>
        <dbReference type="SAM" id="Phobius"/>
    </source>
</evidence>
<organism evidence="2 3">
    <name type="scientific">Pontiella desulfatans</name>
    <dbReference type="NCBI Taxonomy" id="2750659"/>
    <lineage>
        <taxon>Bacteria</taxon>
        <taxon>Pseudomonadati</taxon>
        <taxon>Kiritimatiellota</taxon>
        <taxon>Kiritimatiellia</taxon>
        <taxon>Kiritimatiellales</taxon>
        <taxon>Pontiellaceae</taxon>
        <taxon>Pontiella</taxon>
    </lineage>
</organism>
<dbReference type="AlphaFoldDB" id="A0A6C2U4T7"/>
<name>A0A6C2U4T7_PONDE</name>
<feature type="transmembrane region" description="Helical" evidence="1">
    <location>
        <begin position="203"/>
        <end position="227"/>
    </location>
</feature>
<proteinExistence type="predicted"/>
<evidence type="ECO:0000313" key="3">
    <source>
        <dbReference type="Proteomes" id="UP000366872"/>
    </source>
</evidence>
<accession>A0A6C2U4T7</accession>
<reference evidence="2 3" key="1">
    <citation type="submission" date="2019-04" db="EMBL/GenBank/DDBJ databases">
        <authorList>
            <person name="Van Vliet M D."/>
        </authorList>
    </citation>
    <scope>NUCLEOTIDE SEQUENCE [LARGE SCALE GENOMIC DNA]</scope>
    <source>
        <strain evidence="2 3">F1</strain>
    </source>
</reference>
<gene>
    <name evidence="2" type="ORF">PDESU_03658</name>
</gene>
<keyword evidence="1" id="KW-0472">Membrane</keyword>
<keyword evidence="1" id="KW-1133">Transmembrane helix</keyword>
<dbReference type="EMBL" id="CAAHFG010000002">
    <property type="protein sequence ID" value="VGO15078.1"/>
    <property type="molecule type" value="Genomic_DNA"/>
</dbReference>
<sequence>MSPARLETATRLLGGDAAVWLLFRGKYPEENRAVRDLLDEELSALGKSIVYNEDFLQLAKEAGVEVPALMFSVLEVDPDDPQEAVLMAILTRLFPEAAAQSGPVVVPVFGQGRGAVLMMDELIAGEYIRDVAEFLIGACSCEVKELNPGFDLFIPVDWIGGITQEYVFDAELPPLTSPSAGMGALPGAANRTFGTAEQAGHRLFGAVLGISIVIVLGGLVGATWMLLRKNRNHESF</sequence>
<dbReference type="Proteomes" id="UP000366872">
    <property type="component" value="Unassembled WGS sequence"/>
</dbReference>
<keyword evidence="1" id="KW-0812">Transmembrane</keyword>
<evidence type="ECO:0000313" key="2">
    <source>
        <dbReference type="EMBL" id="VGO15078.1"/>
    </source>
</evidence>